<evidence type="ECO:0000313" key="9">
    <source>
        <dbReference type="EMBL" id="HAF72424.1"/>
    </source>
</evidence>
<dbReference type="AlphaFoldDB" id="A0A3B9QUT5"/>
<accession>A0A3B9QUT5</accession>
<dbReference type="EMBL" id="DMDD01000125">
    <property type="protein sequence ID" value="HAF72424.1"/>
    <property type="molecule type" value="Genomic_DNA"/>
</dbReference>
<dbReference type="GO" id="GO:0005886">
    <property type="term" value="C:plasma membrane"/>
    <property type="evidence" value="ECO:0007669"/>
    <property type="project" value="UniProtKB-SubCell"/>
</dbReference>
<feature type="transmembrane region" description="Helical" evidence="7">
    <location>
        <begin position="25"/>
        <end position="49"/>
    </location>
</feature>
<feature type="transmembrane region" description="Helical" evidence="7">
    <location>
        <begin position="248"/>
        <end position="267"/>
    </location>
</feature>
<evidence type="ECO:0000259" key="8">
    <source>
        <dbReference type="Pfam" id="PF02687"/>
    </source>
</evidence>
<evidence type="ECO:0000256" key="5">
    <source>
        <dbReference type="ARBA" id="ARBA00022989"/>
    </source>
</evidence>
<evidence type="ECO:0000256" key="4">
    <source>
        <dbReference type="ARBA" id="ARBA00022692"/>
    </source>
</evidence>
<evidence type="ECO:0000256" key="1">
    <source>
        <dbReference type="ARBA" id="ARBA00004651"/>
    </source>
</evidence>
<keyword evidence="4 7" id="KW-0812">Transmembrane</keyword>
<proteinExistence type="predicted"/>
<dbReference type="InterPro" id="IPR003838">
    <property type="entry name" value="ABC3_permease_C"/>
</dbReference>
<protein>
    <submittedName>
        <fullName evidence="9">ABC transporter permease</fullName>
    </submittedName>
</protein>
<dbReference type="PANTHER" id="PTHR43738">
    <property type="entry name" value="ABC TRANSPORTER, MEMBRANE PROTEIN"/>
    <property type="match status" value="1"/>
</dbReference>
<keyword evidence="5 7" id="KW-1133">Transmembrane helix</keyword>
<evidence type="ECO:0000256" key="7">
    <source>
        <dbReference type="SAM" id="Phobius"/>
    </source>
</evidence>
<evidence type="ECO:0000256" key="6">
    <source>
        <dbReference type="ARBA" id="ARBA00023136"/>
    </source>
</evidence>
<dbReference type="InterPro" id="IPR051125">
    <property type="entry name" value="ABC-4/HrtB_transporter"/>
</dbReference>
<gene>
    <name evidence="9" type="ORF">DCL06_05490</name>
</gene>
<sequence>MGLSNRKENAVYLAFRDIRAATGRFVLIGSVVGLVTLLIVLLTGLTAGLGKQNTSALEALHPDRFIGTTGEDGSFSFTGSSVGQDAATAWAGTTGVDVVTPLGISQTRMTASDGGTRSTGSVAVFGLPAGTTVDGATVPADAVLLPADLRGITGDATSVDLGGVDVPVASSTAPDLQYSHLPVALVDLGTWQAVAHTDDPTVLMADGSPADWGATAASTGTTALTVKDSFSGLSAYTSERGSLVAIQGLLYGISALVIVAFLSVWTIQRTRDIAVLRALGATKAYVFRDALGQAVVVVAAGVAVGALAGLGLGTVAGSMVPFSLSASTVVVPGLGVLILGVVGALVATRRVLSTDPRIAMEATS</sequence>
<evidence type="ECO:0000256" key="3">
    <source>
        <dbReference type="ARBA" id="ARBA00022475"/>
    </source>
</evidence>
<name>A0A3B9QUT5_9CORY</name>
<keyword evidence="6 7" id="KW-0472">Membrane</keyword>
<evidence type="ECO:0000256" key="2">
    <source>
        <dbReference type="ARBA" id="ARBA00022448"/>
    </source>
</evidence>
<dbReference type="Pfam" id="PF02687">
    <property type="entry name" value="FtsX"/>
    <property type="match status" value="1"/>
</dbReference>
<feature type="domain" description="ABC3 transporter permease C-terminal" evidence="8">
    <location>
        <begin position="249"/>
        <end position="356"/>
    </location>
</feature>
<dbReference type="PANTHER" id="PTHR43738:SF1">
    <property type="entry name" value="HEMIN TRANSPORT SYSTEM PERMEASE PROTEIN HRTB-RELATED"/>
    <property type="match status" value="1"/>
</dbReference>
<comment type="caution">
    <text evidence="9">The sequence shown here is derived from an EMBL/GenBank/DDBJ whole genome shotgun (WGS) entry which is preliminary data.</text>
</comment>
<keyword evidence="2" id="KW-0813">Transport</keyword>
<evidence type="ECO:0000313" key="10">
    <source>
        <dbReference type="Proteomes" id="UP000260925"/>
    </source>
</evidence>
<comment type="subcellular location">
    <subcellularLocation>
        <location evidence="1">Cell membrane</location>
        <topology evidence="1">Multi-pass membrane protein</topology>
    </subcellularLocation>
</comment>
<organism evidence="9 10">
    <name type="scientific">Corynebacterium variabile</name>
    <dbReference type="NCBI Taxonomy" id="1727"/>
    <lineage>
        <taxon>Bacteria</taxon>
        <taxon>Bacillati</taxon>
        <taxon>Actinomycetota</taxon>
        <taxon>Actinomycetes</taxon>
        <taxon>Mycobacteriales</taxon>
        <taxon>Corynebacteriaceae</taxon>
        <taxon>Corynebacterium</taxon>
    </lineage>
</organism>
<dbReference type="Proteomes" id="UP000260925">
    <property type="component" value="Unassembled WGS sequence"/>
</dbReference>
<keyword evidence="3" id="KW-1003">Cell membrane</keyword>
<feature type="transmembrane region" description="Helical" evidence="7">
    <location>
        <begin position="322"/>
        <end position="347"/>
    </location>
</feature>
<reference evidence="9 10" key="1">
    <citation type="journal article" date="2018" name="Nat. Biotechnol.">
        <title>A standardized bacterial taxonomy based on genome phylogeny substantially revises the tree of life.</title>
        <authorList>
            <person name="Parks D.H."/>
            <person name="Chuvochina M."/>
            <person name="Waite D.W."/>
            <person name="Rinke C."/>
            <person name="Skarshewski A."/>
            <person name="Chaumeil P.A."/>
            <person name="Hugenholtz P."/>
        </authorList>
    </citation>
    <scope>NUCLEOTIDE SEQUENCE [LARGE SCALE GENOMIC DNA]</scope>
    <source>
        <strain evidence="9">UBA9851</strain>
    </source>
</reference>
<feature type="transmembrane region" description="Helical" evidence="7">
    <location>
        <begin position="294"/>
        <end position="316"/>
    </location>
</feature>